<organism evidence="1 2">
    <name type="scientific">Klebsiella phage KYP</name>
    <dbReference type="NCBI Taxonomy" id="2961977"/>
    <lineage>
        <taxon>Viruses</taxon>
        <taxon>Duplodnaviria</taxon>
        <taxon>Heunggongvirae</taxon>
        <taxon>Uroviricota</taxon>
        <taxon>Caudoviricetes</taxon>
        <taxon>Autographivirales</taxon>
        <taxon>Autonotataviridae</taxon>
        <taxon>Melnykvirinae</taxon>
        <taxon>Cullenvirus</taxon>
        <taxon>Cullenvirus KYP</taxon>
    </lineage>
</organism>
<accession>A0A9E8JYZ0</accession>
<dbReference type="Proteomes" id="UP001163047">
    <property type="component" value="Segment"/>
</dbReference>
<name>A0A9E8JYZ0_9CAUD</name>
<protein>
    <submittedName>
        <fullName evidence="1">Uncharacterized protein</fullName>
    </submittedName>
</protein>
<keyword evidence="2" id="KW-1185">Reference proteome</keyword>
<proteinExistence type="predicted"/>
<dbReference type="EMBL" id="ON755176">
    <property type="protein sequence ID" value="UZT29414.1"/>
    <property type="molecule type" value="Genomic_DNA"/>
</dbReference>
<sequence>MIKSKRRINKRNLIEGSRTDRVPSHWETMPWFITLCKAHGREIALKMGLDARIKDPSWAGDDTVFPACAGSVVIWNNTSYPNLWSSAYAA</sequence>
<evidence type="ECO:0000313" key="1">
    <source>
        <dbReference type="EMBL" id="UZT29414.1"/>
    </source>
</evidence>
<evidence type="ECO:0000313" key="2">
    <source>
        <dbReference type="Proteomes" id="UP001163047"/>
    </source>
</evidence>
<reference evidence="1" key="1">
    <citation type="submission" date="2022-06" db="EMBL/GenBank/DDBJ databases">
        <authorList>
            <person name="Wang S."/>
            <person name="Li X."/>
            <person name="Zhang F."/>
            <person name="Chen Y."/>
            <person name="Duan X."/>
            <person name="Mirmiran S.D."/>
            <person name="Li X."/>
            <person name="Qian P."/>
        </authorList>
    </citation>
    <scope>NUCLEOTIDE SEQUENCE</scope>
</reference>